<dbReference type="Proteomes" id="UP000605201">
    <property type="component" value="Unassembled WGS sequence"/>
</dbReference>
<dbReference type="AlphaFoldDB" id="A0A8J6TNR6"/>
<dbReference type="InterPro" id="IPR035965">
    <property type="entry name" value="PAS-like_dom_sf"/>
</dbReference>
<dbReference type="EMBL" id="JACNIG010000342">
    <property type="protein sequence ID" value="MBC8433836.1"/>
    <property type="molecule type" value="Genomic_DNA"/>
</dbReference>
<feature type="coiled-coil region" evidence="1">
    <location>
        <begin position="7"/>
        <end position="34"/>
    </location>
</feature>
<evidence type="ECO:0000256" key="1">
    <source>
        <dbReference type="SAM" id="Coils"/>
    </source>
</evidence>
<reference evidence="2 3" key="1">
    <citation type="submission" date="2020-08" db="EMBL/GenBank/DDBJ databases">
        <title>Bridging the membrane lipid divide: bacteria of the FCB group superphylum have the potential to synthesize archaeal ether lipids.</title>
        <authorList>
            <person name="Villanueva L."/>
            <person name="Von Meijenfeldt F.A.B."/>
            <person name="Westbye A.B."/>
            <person name="Yadav S."/>
            <person name="Hopmans E.C."/>
            <person name="Dutilh B.E."/>
            <person name="Sinninghe Damste J.S."/>
        </authorList>
    </citation>
    <scope>NUCLEOTIDE SEQUENCE [LARGE SCALE GENOMIC DNA]</scope>
    <source>
        <strain evidence="2">NIOZ-UU17</strain>
    </source>
</reference>
<evidence type="ECO:0000313" key="3">
    <source>
        <dbReference type="Proteomes" id="UP000605201"/>
    </source>
</evidence>
<comment type="caution">
    <text evidence="2">The sequence shown here is derived from an EMBL/GenBank/DDBJ whole genome shotgun (WGS) entry which is preliminary data.</text>
</comment>
<accession>A0A8J6TNR6</accession>
<evidence type="ECO:0008006" key="4">
    <source>
        <dbReference type="Google" id="ProtNLM"/>
    </source>
</evidence>
<organism evidence="2 3">
    <name type="scientific">Candidatus Desulfatibia vada</name>
    <dbReference type="NCBI Taxonomy" id="2841696"/>
    <lineage>
        <taxon>Bacteria</taxon>
        <taxon>Pseudomonadati</taxon>
        <taxon>Thermodesulfobacteriota</taxon>
        <taxon>Desulfobacteria</taxon>
        <taxon>Desulfobacterales</taxon>
        <taxon>Desulfobacterales incertae sedis</taxon>
        <taxon>Candidatus Desulfatibia</taxon>
    </lineage>
</organism>
<sequence>MAKKPIYEELEQRVKELEKEVADRKNAEESLKEKMHLNKILLDAMPCVALLIRPKTREIVLSNEAGRKAGAVPGTTCYEAWAQRDEPCPWCLAPEVWATGKPQHLEVKTFYIIWDAYWHPIDEDLYLHYAFDITEKRKMEIKLQQTPK</sequence>
<name>A0A8J6TNR6_9BACT</name>
<protein>
    <recommendedName>
        <fullName evidence="4">PAS domain-containing protein</fullName>
    </recommendedName>
</protein>
<gene>
    <name evidence="2" type="ORF">H8D96_18145</name>
</gene>
<evidence type="ECO:0000313" key="2">
    <source>
        <dbReference type="EMBL" id="MBC8433836.1"/>
    </source>
</evidence>
<dbReference type="Gene3D" id="3.30.450.20">
    <property type="entry name" value="PAS domain"/>
    <property type="match status" value="1"/>
</dbReference>
<proteinExistence type="predicted"/>
<dbReference type="SUPFAM" id="SSF55785">
    <property type="entry name" value="PYP-like sensor domain (PAS domain)"/>
    <property type="match status" value="1"/>
</dbReference>
<keyword evidence="1" id="KW-0175">Coiled coil</keyword>